<sequence length="88" mass="9998">MAGDMEIVVRVFIVDGVVITAEFYPVRKGAQGLIRDSIGTVECRYSKTGARAFSLQSDDAELKLRNDEERRFLFSRGFRWGPETPVNR</sequence>
<evidence type="ECO:0000313" key="2">
    <source>
        <dbReference type="Proteomes" id="UP000199597"/>
    </source>
</evidence>
<name>A0A1H1XWV9_9MICO</name>
<organism evidence="1 2">
    <name type="scientific">Brevibacterium siliguriense</name>
    <dbReference type="NCBI Taxonomy" id="1136497"/>
    <lineage>
        <taxon>Bacteria</taxon>
        <taxon>Bacillati</taxon>
        <taxon>Actinomycetota</taxon>
        <taxon>Actinomycetes</taxon>
        <taxon>Micrococcales</taxon>
        <taxon>Brevibacteriaceae</taxon>
        <taxon>Brevibacterium</taxon>
    </lineage>
</organism>
<dbReference type="EMBL" id="LT629766">
    <property type="protein sequence ID" value="SDT13758.1"/>
    <property type="molecule type" value="Genomic_DNA"/>
</dbReference>
<accession>A0A1H1XWV9</accession>
<reference evidence="2" key="1">
    <citation type="submission" date="2016-10" db="EMBL/GenBank/DDBJ databases">
        <authorList>
            <person name="Varghese N."/>
            <person name="Submissions S."/>
        </authorList>
    </citation>
    <scope>NUCLEOTIDE SEQUENCE [LARGE SCALE GENOMIC DNA]</scope>
    <source>
        <strain evidence="2">DSM 23676</strain>
    </source>
</reference>
<evidence type="ECO:0000313" key="1">
    <source>
        <dbReference type="EMBL" id="SDT13758.1"/>
    </source>
</evidence>
<dbReference type="AlphaFoldDB" id="A0A1H1XWV9"/>
<gene>
    <name evidence="1" type="ORF">SAMN04489752_3465</name>
</gene>
<keyword evidence="2" id="KW-1185">Reference proteome</keyword>
<protein>
    <submittedName>
        <fullName evidence="1">Uncharacterized protein</fullName>
    </submittedName>
</protein>
<proteinExistence type="predicted"/>
<dbReference type="Proteomes" id="UP000199597">
    <property type="component" value="Chromosome I"/>
</dbReference>